<evidence type="ECO:0000256" key="1">
    <source>
        <dbReference type="SAM" id="Phobius"/>
    </source>
</evidence>
<reference evidence="2" key="1">
    <citation type="submission" date="2018-05" db="EMBL/GenBank/DDBJ databases">
        <authorList>
            <person name="Lanie J.A."/>
            <person name="Ng W.-L."/>
            <person name="Kazmierczak K.M."/>
            <person name="Andrzejewski T.M."/>
            <person name="Davidsen T.M."/>
            <person name="Wayne K.J."/>
            <person name="Tettelin H."/>
            <person name="Glass J.I."/>
            <person name="Rusch D."/>
            <person name="Podicherti R."/>
            <person name="Tsui H.-C.T."/>
            <person name="Winkler M.E."/>
        </authorList>
    </citation>
    <scope>NUCLEOTIDE SEQUENCE</scope>
</reference>
<feature type="transmembrane region" description="Helical" evidence="1">
    <location>
        <begin position="20"/>
        <end position="41"/>
    </location>
</feature>
<gene>
    <name evidence="2" type="ORF">METZ01_LOCUS443989</name>
</gene>
<keyword evidence="1" id="KW-0472">Membrane</keyword>
<feature type="transmembrane region" description="Helical" evidence="1">
    <location>
        <begin position="98"/>
        <end position="118"/>
    </location>
</feature>
<evidence type="ECO:0000313" key="2">
    <source>
        <dbReference type="EMBL" id="SVD91135.1"/>
    </source>
</evidence>
<name>A0A382Z7P9_9ZZZZ</name>
<feature type="non-terminal residue" evidence="2">
    <location>
        <position position="198"/>
    </location>
</feature>
<protein>
    <submittedName>
        <fullName evidence="2">Uncharacterized protein</fullName>
    </submittedName>
</protein>
<dbReference type="AlphaFoldDB" id="A0A382Z7P9"/>
<sequence>MNEDRSFLSELKRKRVYQTAVAYVVVAGTTWALLETAAGAFDLSDRVLQLVIIASSAGFPVALLTAWIFEMRSEQRILQPDADSEPSFRGTLTWRRTGIGGIAVLATWGLMLTGWVLFSGGRQQAMEEVGSDVIELANERLWEPAFALARSGIADSPEYEDIWDLLSRTVDISSKPSNASVYRRAYGRNEDEWELLGS</sequence>
<feature type="transmembrane region" description="Helical" evidence="1">
    <location>
        <begin position="47"/>
        <end position="69"/>
    </location>
</feature>
<keyword evidence="1" id="KW-1133">Transmembrane helix</keyword>
<accession>A0A382Z7P9</accession>
<organism evidence="2">
    <name type="scientific">marine metagenome</name>
    <dbReference type="NCBI Taxonomy" id="408172"/>
    <lineage>
        <taxon>unclassified sequences</taxon>
        <taxon>metagenomes</taxon>
        <taxon>ecological metagenomes</taxon>
    </lineage>
</organism>
<keyword evidence="1" id="KW-0812">Transmembrane</keyword>
<proteinExistence type="predicted"/>
<dbReference type="EMBL" id="UINC01181437">
    <property type="protein sequence ID" value="SVD91135.1"/>
    <property type="molecule type" value="Genomic_DNA"/>
</dbReference>